<name>A0AA38IBE7_9CUCU</name>
<dbReference type="SMART" id="SM00829">
    <property type="entry name" value="PKS_ER"/>
    <property type="match status" value="1"/>
</dbReference>
<dbReference type="SUPFAM" id="SSF53474">
    <property type="entry name" value="alpha/beta-Hydrolases"/>
    <property type="match status" value="1"/>
</dbReference>
<dbReference type="EC" id="2.3.1.38" evidence="4"/>
<dbReference type="SUPFAM" id="SSF50129">
    <property type="entry name" value="GroES-like"/>
    <property type="match status" value="1"/>
</dbReference>
<dbReference type="Gene3D" id="3.90.180.10">
    <property type="entry name" value="Medium-chain alcohol dehydrogenases, catalytic domain"/>
    <property type="match status" value="1"/>
</dbReference>
<dbReference type="EC" id="2.3.1.85" evidence="2"/>
<evidence type="ECO:0000259" key="12">
    <source>
        <dbReference type="PROSITE" id="PS50878"/>
    </source>
</evidence>
<evidence type="ECO:0000313" key="14">
    <source>
        <dbReference type="Proteomes" id="UP001168821"/>
    </source>
</evidence>
<dbReference type="GO" id="GO:0019171">
    <property type="term" value="F:(3R)-hydroxyacyl-[acyl-carrier-protein] dehydratase activity"/>
    <property type="evidence" value="ECO:0007669"/>
    <property type="project" value="UniProtKB-EC"/>
</dbReference>
<evidence type="ECO:0000256" key="6">
    <source>
        <dbReference type="ARBA" id="ARBA00018769"/>
    </source>
</evidence>
<dbReference type="InterPro" id="IPR009081">
    <property type="entry name" value="PP-bd_ACP"/>
</dbReference>
<dbReference type="InterPro" id="IPR036736">
    <property type="entry name" value="ACP-like_sf"/>
</dbReference>
<feature type="domain" description="Carrier" evidence="11">
    <location>
        <begin position="619"/>
        <end position="699"/>
    </location>
</feature>
<evidence type="ECO:0000256" key="7">
    <source>
        <dbReference type="ARBA" id="ARBA00022450"/>
    </source>
</evidence>
<dbReference type="Gene3D" id="3.40.50.1820">
    <property type="entry name" value="alpha/beta hydrolase"/>
    <property type="match status" value="1"/>
</dbReference>
<evidence type="ECO:0000256" key="10">
    <source>
        <dbReference type="ARBA" id="ARBA00044883"/>
    </source>
</evidence>
<dbReference type="GO" id="GO:0004312">
    <property type="term" value="F:fatty acid synthase activity"/>
    <property type="evidence" value="ECO:0007669"/>
    <property type="project" value="UniProtKB-EC"/>
</dbReference>
<evidence type="ECO:0000256" key="5">
    <source>
        <dbReference type="ARBA" id="ARBA00013258"/>
    </source>
</evidence>
<keyword evidence="8" id="KW-0597">Phosphoprotein</keyword>
<dbReference type="InterPro" id="IPR013968">
    <property type="entry name" value="PKS_KR"/>
</dbReference>
<dbReference type="InterPro" id="IPR020843">
    <property type="entry name" value="ER"/>
</dbReference>
<dbReference type="InterPro" id="IPR001031">
    <property type="entry name" value="Thioesterase"/>
</dbReference>
<comment type="caution">
    <text evidence="13">The sequence shown here is derived from an EMBL/GenBank/DDBJ whole genome shotgun (WGS) entry which is preliminary data.</text>
</comment>
<dbReference type="InterPro" id="IPR013149">
    <property type="entry name" value="ADH-like_C"/>
</dbReference>
<dbReference type="InterPro" id="IPR011032">
    <property type="entry name" value="GroES-like_sf"/>
</dbReference>
<dbReference type="EMBL" id="JALNTZ010000005">
    <property type="protein sequence ID" value="KAJ3652420.1"/>
    <property type="molecule type" value="Genomic_DNA"/>
</dbReference>
<dbReference type="Gene3D" id="3.40.50.720">
    <property type="entry name" value="NAD(P)-binding Rossmann-like Domain"/>
    <property type="match status" value="1"/>
</dbReference>
<dbReference type="GO" id="GO:0004314">
    <property type="term" value="F:[acyl-carrier-protein] S-malonyltransferase activity"/>
    <property type="evidence" value="ECO:0007669"/>
    <property type="project" value="UniProtKB-EC"/>
</dbReference>
<proteinExistence type="predicted"/>
<dbReference type="InterPro" id="IPR049391">
    <property type="entry name" value="FAS_pseudo-KR"/>
</dbReference>
<dbReference type="Pfam" id="PF21149">
    <property type="entry name" value="FAS_pseudo-KR"/>
    <property type="match status" value="1"/>
</dbReference>
<dbReference type="AlphaFoldDB" id="A0AA38IBE7"/>
<evidence type="ECO:0000256" key="1">
    <source>
        <dbReference type="ARBA" id="ARBA00012480"/>
    </source>
</evidence>
<dbReference type="InterPro" id="IPR006162">
    <property type="entry name" value="Ppantetheine_attach_site"/>
</dbReference>
<dbReference type="GO" id="GO:0006633">
    <property type="term" value="P:fatty acid biosynthetic process"/>
    <property type="evidence" value="ECO:0007669"/>
    <property type="project" value="TreeGrafter"/>
</dbReference>
<dbReference type="InterPro" id="IPR036291">
    <property type="entry name" value="NAD(P)-bd_dom_sf"/>
</dbReference>
<dbReference type="Pfam" id="PF00975">
    <property type="entry name" value="Thioesterase"/>
    <property type="match status" value="1"/>
</dbReference>
<dbReference type="SMART" id="SM00822">
    <property type="entry name" value="PKS_KR"/>
    <property type="match status" value="1"/>
</dbReference>
<dbReference type="Gene3D" id="1.10.1200.10">
    <property type="entry name" value="ACP-like"/>
    <property type="match status" value="1"/>
</dbReference>
<feature type="domain" description="Reverse transcriptase" evidence="12">
    <location>
        <begin position="880"/>
        <end position="1126"/>
    </location>
</feature>
<dbReference type="SUPFAM" id="SSF47336">
    <property type="entry name" value="ACP-like"/>
    <property type="match status" value="1"/>
</dbReference>
<dbReference type="InterPro" id="IPR050091">
    <property type="entry name" value="PKS_NRPS_Biosynth_Enz"/>
</dbReference>
<dbReference type="Pfam" id="PF00107">
    <property type="entry name" value="ADH_zinc_N"/>
    <property type="match status" value="1"/>
</dbReference>
<evidence type="ECO:0000259" key="11">
    <source>
        <dbReference type="PROSITE" id="PS50075"/>
    </source>
</evidence>
<evidence type="ECO:0000256" key="3">
    <source>
        <dbReference type="ARBA" id="ARBA00013167"/>
    </source>
</evidence>
<dbReference type="GO" id="GO:0016491">
    <property type="term" value="F:oxidoreductase activity"/>
    <property type="evidence" value="ECO:0007669"/>
    <property type="project" value="InterPro"/>
</dbReference>
<dbReference type="InterPro" id="IPR029058">
    <property type="entry name" value="AB_hydrolase_fold"/>
</dbReference>
<evidence type="ECO:0000256" key="8">
    <source>
        <dbReference type="ARBA" id="ARBA00022553"/>
    </source>
</evidence>
<dbReference type="PANTHER" id="PTHR43775:SF23">
    <property type="entry name" value="FATTY ACID SYNTHASE 3"/>
    <property type="match status" value="1"/>
</dbReference>
<dbReference type="InterPro" id="IPR000477">
    <property type="entry name" value="RT_dom"/>
</dbReference>
<dbReference type="InterPro" id="IPR020806">
    <property type="entry name" value="PKS_PP-bd"/>
</dbReference>
<dbReference type="EC" id="4.2.1.59" evidence="3"/>
<dbReference type="Pfam" id="PF00078">
    <property type="entry name" value="RVT_1"/>
    <property type="match status" value="1"/>
</dbReference>
<dbReference type="Pfam" id="PF08659">
    <property type="entry name" value="KR"/>
    <property type="match status" value="1"/>
</dbReference>
<evidence type="ECO:0000313" key="13">
    <source>
        <dbReference type="EMBL" id="KAJ3652420.1"/>
    </source>
</evidence>
<dbReference type="GO" id="GO:0016297">
    <property type="term" value="F:fatty acyl-[ACP] hydrolase activity"/>
    <property type="evidence" value="ECO:0007669"/>
    <property type="project" value="UniProtKB-EC"/>
</dbReference>
<sequence>MMDDAPEFDLQHPFYSKQISKNLAVNIYKDNSWGTYRHLLLEERPKINCQHSYAYFKSKGDISSFEWLEGPLSKEVPLKKGQLLVSTCYASINFKDIMAASGRVNPEILQPHRLGQEILIGFEFSGADLSGRRIAGMTNDQVWKMPDSWTLEDSATVPVVYSTVIYALLMVGEMTPGSSVLIHSATGGIGLAALNICLHYKCDIYVTVGTQAKITYLKENYPQIPDNHIGNSRDTSFEQMIKRETRNRGVNMILNSLSEDKLQASIRCLARGGKFMEIGKYDLANDSSLNLLLMKNEASYHGILLDVVFRNFKEMKSKVVNRLIEGIGAGFIKPLPRIVFNVDEVEESYRYMMTDKHIGRILIKLRNEDDSGRKFQMMSNPHFHCDLRYTYVVIGGLGGVGLELSDWLILRGARKLVLASRSGIQSGYQQLRINIWTTYGVEVKISTKDVTTEGGCEGLIKEASELGPVDAVFNLAVVLKDALFENQTEENFEASLAPKARAIQYLDRVTRKLCPKLRYFVVFSSVSCGRGNPGQSNYGMANSVMERICENRKREDLPAVAIQWGAIGEVGLVAKMQKENKELVIGGTLQQKISSCLEVLDILVKHNYPVVSSMVVAEKYNNSGILTAVESVAQVLGINDMKTISQNTTFAELGMDSLMGVEIIQILEKDFEIYVTSKDVRSLTFAKLTEMEAENLSKSGKVVNKKVEEGTNLLIKYIPNSETSQLPAFKLNSQIDSHLEAPTVFVLPGVEGVFKPLEYLTNSLKAHVTGIQYSYKNPEDSIEETARNALPYIENCLSRNIPFYMIGYSFGTLVGLEMISLLEEKGYHGIMILIDGSPAYITSSLKKQFPHQTDAEFQTAILSKISSFVIPLDVFSQYEETLLKCKNLEDRMDLCLSLVPPETSNKQKIEKQAGVALYNRCKAILNYRFKNKKIKSAVHLLKAKSSMVEEGVNYQMSEVSDNLTQVITVDGDHVTILNSPDLVKAVGEIGNKLNTNWLDSGESTDVVYMDFSKTFDRAPLRHLLLKLNHFVVRENLLRWIEAFLSKRSFSVNAGDVLSMQKRALSGVPQGVVLRPLLLVVYTSDIKYSLKAPFVMYADDLKICLLTPQNASCYVLLAAEIQSMIIM</sequence>
<comment type="catalytic activity">
    <reaction evidence="10">
        <text>acetyl-CoA + n malonyl-CoA + 2n NADPH + 2n H(+) = a long-chain fatty acid + (n+1) CoA + n CO2 + 2n NADP(+).</text>
        <dbReference type="EC" id="2.3.1.85"/>
    </reaction>
</comment>
<reference evidence="13" key="1">
    <citation type="journal article" date="2023" name="G3 (Bethesda)">
        <title>Whole genome assemblies of Zophobas morio and Tenebrio molitor.</title>
        <authorList>
            <person name="Kaur S."/>
            <person name="Stinson S.A."/>
            <person name="diCenzo G.C."/>
        </authorList>
    </citation>
    <scope>NUCLEOTIDE SEQUENCE</scope>
    <source>
        <strain evidence="13">QUZm001</strain>
    </source>
</reference>
<accession>A0AA38IBE7</accession>
<dbReference type="EC" id="2.3.1.39" evidence="5"/>
<dbReference type="PANTHER" id="PTHR43775">
    <property type="entry name" value="FATTY ACID SYNTHASE"/>
    <property type="match status" value="1"/>
</dbReference>
<dbReference type="CDD" id="cd05195">
    <property type="entry name" value="enoyl_red"/>
    <property type="match status" value="1"/>
</dbReference>
<dbReference type="PROSITE" id="PS50878">
    <property type="entry name" value="RT_POL"/>
    <property type="match status" value="1"/>
</dbReference>
<keyword evidence="9" id="KW-0456">Lyase</keyword>
<dbReference type="SMART" id="SM00823">
    <property type="entry name" value="PKS_PP"/>
    <property type="match status" value="1"/>
</dbReference>
<keyword evidence="14" id="KW-1185">Reference proteome</keyword>
<keyword evidence="7" id="KW-0596">Phosphopantetheine</keyword>
<dbReference type="Pfam" id="PF00550">
    <property type="entry name" value="PP-binding"/>
    <property type="match status" value="1"/>
</dbReference>
<evidence type="ECO:0000256" key="4">
    <source>
        <dbReference type="ARBA" id="ARBA00013256"/>
    </source>
</evidence>
<dbReference type="GO" id="GO:0031177">
    <property type="term" value="F:phosphopantetheine binding"/>
    <property type="evidence" value="ECO:0007669"/>
    <property type="project" value="InterPro"/>
</dbReference>
<dbReference type="GO" id="GO:0004313">
    <property type="term" value="F:[acyl-carrier-protein] S-acetyltransferase activity"/>
    <property type="evidence" value="ECO:0007669"/>
    <property type="project" value="UniProtKB-EC"/>
</dbReference>
<dbReference type="Proteomes" id="UP001168821">
    <property type="component" value="Unassembled WGS sequence"/>
</dbReference>
<dbReference type="InterPro" id="IPR057326">
    <property type="entry name" value="KR_dom"/>
</dbReference>
<evidence type="ECO:0000256" key="2">
    <source>
        <dbReference type="ARBA" id="ARBA00012873"/>
    </source>
</evidence>
<dbReference type="CDD" id="cd08954">
    <property type="entry name" value="KR_1_FAS_SDR_x"/>
    <property type="match status" value="1"/>
</dbReference>
<protein>
    <recommendedName>
        <fullName evidence="6">Fatty acid synthase</fullName>
        <ecNumber evidence="4">2.3.1.38</ecNumber>
        <ecNumber evidence="5">2.3.1.39</ecNumber>
        <ecNumber evidence="2">2.3.1.85</ecNumber>
        <ecNumber evidence="1">3.1.2.14</ecNumber>
        <ecNumber evidence="3">4.2.1.59</ecNumber>
    </recommendedName>
</protein>
<gene>
    <name evidence="13" type="ORF">Zmor_018388</name>
</gene>
<dbReference type="PROSITE" id="PS00012">
    <property type="entry name" value="PHOSPHOPANTETHEINE"/>
    <property type="match status" value="1"/>
</dbReference>
<dbReference type="SUPFAM" id="SSF51735">
    <property type="entry name" value="NAD(P)-binding Rossmann-fold domains"/>
    <property type="match status" value="2"/>
</dbReference>
<dbReference type="EC" id="3.1.2.14" evidence="1"/>
<organism evidence="13 14">
    <name type="scientific">Zophobas morio</name>
    <dbReference type="NCBI Taxonomy" id="2755281"/>
    <lineage>
        <taxon>Eukaryota</taxon>
        <taxon>Metazoa</taxon>
        <taxon>Ecdysozoa</taxon>
        <taxon>Arthropoda</taxon>
        <taxon>Hexapoda</taxon>
        <taxon>Insecta</taxon>
        <taxon>Pterygota</taxon>
        <taxon>Neoptera</taxon>
        <taxon>Endopterygota</taxon>
        <taxon>Coleoptera</taxon>
        <taxon>Polyphaga</taxon>
        <taxon>Cucujiformia</taxon>
        <taxon>Tenebrionidae</taxon>
        <taxon>Zophobas</taxon>
    </lineage>
</organism>
<evidence type="ECO:0000256" key="9">
    <source>
        <dbReference type="ARBA" id="ARBA00023239"/>
    </source>
</evidence>
<dbReference type="PROSITE" id="PS50075">
    <property type="entry name" value="CARRIER"/>
    <property type="match status" value="1"/>
</dbReference>